<proteinExistence type="predicted"/>
<reference evidence="2" key="2">
    <citation type="submission" date="2020-11" db="EMBL/GenBank/DDBJ databases">
        <title>Whole genome sequencing of Colletotrichum sp.</title>
        <authorList>
            <person name="Li H."/>
        </authorList>
    </citation>
    <scope>NUCLEOTIDE SEQUENCE</scope>
    <source>
        <strain evidence="2">CkLH20</strain>
    </source>
</reference>
<dbReference type="EMBL" id="JAATWM020000034">
    <property type="protein sequence ID" value="KAF9873080.1"/>
    <property type="molecule type" value="Genomic_DNA"/>
</dbReference>
<accession>A0A9P6HZM8</accession>
<sequence length="118" mass="12291">MSTYIKLAVLAIASLSMASPMPDPTTKAVAGDCTTTVTHLDHGFTGDFKPTSTITLYNSTVTVPSPTDCHGCSHVTTTEARAPFWGGHGPQVEKVVYVYASTPTTISTPVCATATKAV</sequence>
<name>A0A9P6HZM8_9PEZI</name>
<protein>
    <recommendedName>
        <fullName evidence="4">Clock-controlled protein 6</fullName>
    </recommendedName>
</protein>
<evidence type="ECO:0000256" key="1">
    <source>
        <dbReference type="SAM" id="SignalP"/>
    </source>
</evidence>
<keyword evidence="1" id="KW-0732">Signal</keyword>
<comment type="caution">
    <text evidence="2">The sequence shown here is derived from an EMBL/GenBank/DDBJ whole genome shotgun (WGS) entry which is preliminary data.</text>
</comment>
<reference evidence="2" key="1">
    <citation type="submission" date="2020-03" db="EMBL/GenBank/DDBJ databases">
        <authorList>
            <person name="He L."/>
        </authorList>
    </citation>
    <scope>NUCLEOTIDE SEQUENCE</scope>
    <source>
        <strain evidence="2">CkLH20</strain>
    </source>
</reference>
<keyword evidence="3" id="KW-1185">Reference proteome</keyword>
<dbReference type="GeneID" id="62165379"/>
<evidence type="ECO:0008006" key="4">
    <source>
        <dbReference type="Google" id="ProtNLM"/>
    </source>
</evidence>
<evidence type="ECO:0000313" key="3">
    <source>
        <dbReference type="Proteomes" id="UP000781932"/>
    </source>
</evidence>
<feature type="signal peptide" evidence="1">
    <location>
        <begin position="1"/>
        <end position="18"/>
    </location>
</feature>
<dbReference type="RefSeq" id="XP_038742541.1">
    <property type="nucleotide sequence ID" value="XM_038892305.1"/>
</dbReference>
<organism evidence="2 3">
    <name type="scientific">Colletotrichum karsti</name>
    <dbReference type="NCBI Taxonomy" id="1095194"/>
    <lineage>
        <taxon>Eukaryota</taxon>
        <taxon>Fungi</taxon>
        <taxon>Dikarya</taxon>
        <taxon>Ascomycota</taxon>
        <taxon>Pezizomycotina</taxon>
        <taxon>Sordariomycetes</taxon>
        <taxon>Hypocreomycetidae</taxon>
        <taxon>Glomerellales</taxon>
        <taxon>Glomerellaceae</taxon>
        <taxon>Colletotrichum</taxon>
        <taxon>Colletotrichum boninense species complex</taxon>
    </lineage>
</organism>
<feature type="chain" id="PRO_5040386244" description="Clock-controlled protein 6" evidence="1">
    <location>
        <begin position="19"/>
        <end position="118"/>
    </location>
</feature>
<gene>
    <name evidence="2" type="ORF">CkaCkLH20_09590</name>
</gene>
<dbReference type="OrthoDB" id="4829462at2759"/>
<dbReference type="AlphaFoldDB" id="A0A9P6HZM8"/>
<dbReference type="Proteomes" id="UP000781932">
    <property type="component" value="Unassembled WGS sequence"/>
</dbReference>
<evidence type="ECO:0000313" key="2">
    <source>
        <dbReference type="EMBL" id="KAF9873080.1"/>
    </source>
</evidence>